<sequence>MRKGEKFTSFRHLKTPLISVSFKFAQVKNCVIGPNGKIIIGHNLITGEERKDLQPVYKDCDEWLKEMFYMIGSQLIYGPVEPDWSDWDWVTASKSTKGELTRHTRILENVFCFLQPTFSDLVSDLEKIADRLRSIVPSNSKDDGYMLNKSTPLEFQRVRDVLLEIRDGQIYYIYRPLVPFDVRVLDVGYIRPGDGQFVKIDSYRGRLKVGPIEKPDPKLLGARHYHSSRVPGHKGMIRHRFEQPNYATVRRMTACEAMPDSETKNAWRLFAKDARRLFEEHSPAHPDMRIQDLILGMLVTKIETDLRFSILAWSAEGGSLEPPETVQFVDYYEYENVELGNPWGYWVIDNAQGDEWVGHSIKDTRCPQNIMFLQLEAADLEPQTKL</sequence>
<gene>
    <name evidence="1" type="ORF">SCHPADRAFT_301348</name>
</gene>
<dbReference type="EMBL" id="KQ085940">
    <property type="protein sequence ID" value="KLO14672.1"/>
    <property type="molecule type" value="Genomic_DNA"/>
</dbReference>
<protein>
    <submittedName>
        <fullName evidence="1">Uncharacterized protein</fullName>
    </submittedName>
</protein>
<dbReference type="InParanoid" id="A0A0H2RST2"/>
<evidence type="ECO:0000313" key="2">
    <source>
        <dbReference type="Proteomes" id="UP000053477"/>
    </source>
</evidence>
<dbReference type="STRING" id="27342.A0A0H2RST2"/>
<keyword evidence="2" id="KW-1185">Reference proteome</keyword>
<dbReference type="Proteomes" id="UP000053477">
    <property type="component" value="Unassembled WGS sequence"/>
</dbReference>
<name>A0A0H2RST2_9AGAM</name>
<proteinExistence type="predicted"/>
<reference evidence="1 2" key="1">
    <citation type="submission" date="2015-04" db="EMBL/GenBank/DDBJ databases">
        <title>Complete genome sequence of Schizopora paradoxa KUC8140, a cosmopolitan wood degrader in East Asia.</title>
        <authorList>
            <consortium name="DOE Joint Genome Institute"/>
            <person name="Min B."/>
            <person name="Park H."/>
            <person name="Jang Y."/>
            <person name="Kim J.-J."/>
            <person name="Kim K.H."/>
            <person name="Pangilinan J."/>
            <person name="Lipzen A."/>
            <person name="Riley R."/>
            <person name="Grigoriev I.V."/>
            <person name="Spatafora J.W."/>
            <person name="Choi I.-G."/>
        </authorList>
    </citation>
    <scope>NUCLEOTIDE SEQUENCE [LARGE SCALE GENOMIC DNA]</scope>
    <source>
        <strain evidence="1 2">KUC8140</strain>
    </source>
</reference>
<dbReference type="AlphaFoldDB" id="A0A0H2RST2"/>
<accession>A0A0H2RST2</accession>
<dbReference type="OrthoDB" id="3011275at2759"/>
<organism evidence="1 2">
    <name type="scientific">Schizopora paradoxa</name>
    <dbReference type="NCBI Taxonomy" id="27342"/>
    <lineage>
        <taxon>Eukaryota</taxon>
        <taxon>Fungi</taxon>
        <taxon>Dikarya</taxon>
        <taxon>Basidiomycota</taxon>
        <taxon>Agaricomycotina</taxon>
        <taxon>Agaricomycetes</taxon>
        <taxon>Hymenochaetales</taxon>
        <taxon>Schizoporaceae</taxon>
        <taxon>Schizopora</taxon>
    </lineage>
</organism>
<evidence type="ECO:0000313" key="1">
    <source>
        <dbReference type="EMBL" id="KLO14672.1"/>
    </source>
</evidence>